<dbReference type="InterPro" id="IPR020568">
    <property type="entry name" value="Ribosomal_Su5_D2-typ_SF"/>
</dbReference>
<dbReference type="SUPFAM" id="SSF54211">
    <property type="entry name" value="Ribosomal protein S5 domain 2-like"/>
    <property type="match status" value="1"/>
</dbReference>
<organism evidence="7">
    <name type="scientific">marine sediment metagenome</name>
    <dbReference type="NCBI Taxonomy" id="412755"/>
    <lineage>
        <taxon>unclassified sequences</taxon>
        <taxon>metagenomes</taxon>
        <taxon>ecological metagenomes</taxon>
    </lineage>
</organism>
<evidence type="ECO:0000256" key="4">
    <source>
        <dbReference type="ARBA" id="ARBA00022777"/>
    </source>
</evidence>
<dbReference type="InterPro" id="IPR006203">
    <property type="entry name" value="GHMP_knse_ATP-bd_CS"/>
</dbReference>
<protein>
    <recommendedName>
        <fullName evidence="6">GHMP kinase N-terminal domain-containing protein</fullName>
    </recommendedName>
</protein>
<dbReference type="InterPro" id="IPR000705">
    <property type="entry name" value="Galactokinase"/>
</dbReference>
<feature type="non-terminal residue" evidence="7">
    <location>
        <position position="248"/>
    </location>
</feature>
<gene>
    <name evidence="7" type="ORF">S01H1_68755</name>
</gene>
<dbReference type="EMBL" id="BARS01045607">
    <property type="protein sequence ID" value="GAG34622.1"/>
    <property type="molecule type" value="Genomic_DNA"/>
</dbReference>
<dbReference type="PANTHER" id="PTHR10457:SF7">
    <property type="entry name" value="GALACTOKINASE-RELATED"/>
    <property type="match status" value="1"/>
</dbReference>
<evidence type="ECO:0000256" key="5">
    <source>
        <dbReference type="ARBA" id="ARBA00022840"/>
    </source>
</evidence>
<dbReference type="GO" id="GO:0004335">
    <property type="term" value="F:galactokinase activity"/>
    <property type="evidence" value="ECO:0007669"/>
    <property type="project" value="InterPro"/>
</dbReference>
<dbReference type="PRINTS" id="PR00473">
    <property type="entry name" value="GALCTOKINASE"/>
</dbReference>
<dbReference type="PANTHER" id="PTHR10457">
    <property type="entry name" value="MEVALONATE KINASE/GALACTOKINASE"/>
    <property type="match status" value="1"/>
</dbReference>
<keyword evidence="5" id="KW-0067">ATP-binding</keyword>
<proteinExistence type="inferred from homology"/>
<keyword evidence="4" id="KW-0418">Kinase</keyword>
<evidence type="ECO:0000256" key="1">
    <source>
        <dbReference type="ARBA" id="ARBA00006566"/>
    </source>
</evidence>
<evidence type="ECO:0000259" key="6">
    <source>
        <dbReference type="Pfam" id="PF00288"/>
    </source>
</evidence>
<accession>X0XGU3</accession>
<comment type="similarity">
    <text evidence="1">Belongs to the GHMP kinase family. GalK subfamily.</text>
</comment>
<feature type="non-terminal residue" evidence="7">
    <location>
        <position position="1"/>
    </location>
</feature>
<dbReference type="PROSITE" id="PS00627">
    <property type="entry name" value="GHMP_KINASES_ATP"/>
    <property type="match status" value="1"/>
</dbReference>
<dbReference type="Pfam" id="PF00288">
    <property type="entry name" value="GHMP_kinases_N"/>
    <property type="match status" value="1"/>
</dbReference>
<reference evidence="7" key="1">
    <citation type="journal article" date="2014" name="Front. Microbiol.">
        <title>High frequency of phylogenetically diverse reductive dehalogenase-homologous genes in deep subseafloor sedimentary metagenomes.</title>
        <authorList>
            <person name="Kawai M."/>
            <person name="Futagami T."/>
            <person name="Toyoda A."/>
            <person name="Takaki Y."/>
            <person name="Nishi S."/>
            <person name="Hori S."/>
            <person name="Arai W."/>
            <person name="Tsubouchi T."/>
            <person name="Morono Y."/>
            <person name="Uchiyama I."/>
            <person name="Ito T."/>
            <person name="Fujiyama A."/>
            <person name="Inagaki F."/>
            <person name="Takami H."/>
        </authorList>
    </citation>
    <scope>NUCLEOTIDE SEQUENCE</scope>
    <source>
        <strain evidence="7">Expedition CK06-06</strain>
    </source>
</reference>
<dbReference type="GO" id="GO:0005829">
    <property type="term" value="C:cytosol"/>
    <property type="evidence" value="ECO:0007669"/>
    <property type="project" value="TreeGrafter"/>
</dbReference>
<evidence type="ECO:0000256" key="2">
    <source>
        <dbReference type="ARBA" id="ARBA00022679"/>
    </source>
</evidence>
<name>X0XGU3_9ZZZZ</name>
<dbReference type="InterPro" id="IPR014721">
    <property type="entry name" value="Ribsml_uS5_D2-typ_fold_subgr"/>
</dbReference>
<sequence length="248" mass="26948">NRFEISPDLQPTLGDWSNYPMTVARRLARNFPPALRGASMAFASDLPAASGMSSSSAMMIATYLSLAAINELNRREEYRREIDSPQSLAGYLATVENGQSFGTLTGDKGVGTFGGSEDHTAILSCRPGRLSQYSFCPVRFERFVNVPKGYVFAIAFSGVVAAKTGEALEKYNRASGLAGRAAQAWREATGRDDPHLAAVFGSSADAVELMRKVLSKATAGEGDFTPEQLWRRFEHYFRESEEIIPAAG</sequence>
<dbReference type="AlphaFoldDB" id="X0XGU3"/>
<comment type="caution">
    <text evidence="7">The sequence shown here is derived from an EMBL/GenBank/DDBJ whole genome shotgun (WGS) entry which is preliminary data.</text>
</comment>
<keyword evidence="3" id="KW-0547">Nucleotide-binding</keyword>
<keyword evidence="2" id="KW-0808">Transferase</keyword>
<dbReference type="GO" id="GO:0006012">
    <property type="term" value="P:galactose metabolic process"/>
    <property type="evidence" value="ECO:0007669"/>
    <property type="project" value="InterPro"/>
</dbReference>
<feature type="domain" description="GHMP kinase N-terminal" evidence="6">
    <location>
        <begin position="18"/>
        <end position="75"/>
    </location>
</feature>
<dbReference type="GO" id="GO:0005524">
    <property type="term" value="F:ATP binding"/>
    <property type="evidence" value="ECO:0007669"/>
    <property type="project" value="UniProtKB-KW"/>
</dbReference>
<evidence type="ECO:0000256" key="3">
    <source>
        <dbReference type="ARBA" id="ARBA00022741"/>
    </source>
</evidence>
<dbReference type="InterPro" id="IPR006204">
    <property type="entry name" value="GHMP_kinase_N_dom"/>
</dbReference>
<dbReference type="Gene3D" id="3.30.230.10">
    <property type="match status" value="1"/>
</dbReference>
<evidence type="ECO:0000313" key="7">
    <source>
        <dbReference type="EMBL" id="GAG34622.1"/>
    </source>
</evidence>